<protein>
    <submittedName>
        <fullName evidence="1">TetR family transcriptional regulator</fullName>
    </submittedName>
</protein>
<name>A0A2U1T551_9CORY</name>
<dbReference type="OrthoDB" id="4428158at2"/>
<accession>A0A2U1T551</accession>
<evidence type="ECO:0000313" key="1">
    <source>
        <dbReference type="EMBL" id="PWC01136.1"/>
    </source>
</evidence>
<dbReference type="RefSeq" id="WP_108430564.1">
    <property type="nucleotide sequence ID" value="NZ_CP026947.1"/>
</dbReference>
<comment type="caution">
    <text evidence="1">The sequence shown here is derived from an EMBL/GenBank/DDBJ whole genome shotgun (WGS) entry which is preliminary data.</text>
</comment>
<gene>
    <name evidence="1" type="ORF">DF222_09200</name>
</gene>
<evidence type="ECO:0000313" key="2">
    <source>
        <dbReference type="Proteomes" id="UP000244989"/>
    </source>
</evidence>
<sequence>MSPEQLLALADIFTAEYPARVRSYSALVAAASVTTARLHGVAVLTSPTHTSAALAETLRRLEPLTSSNAEFAAFCARVYERRAAGEGDF</sequence>
<proteinExistence type="predicted"/>
<dbReference type="EMBL" id="QEEZ01000018">
    <property type="protein sequence ID" value="PWC01136.1"/>
    <property type="molecule type" value="Genomic_DNA"/>
</dbReference>
<dbReference type="AlphaFoldDB" id="A0A2U1T551"/>
<dbReference type="Proteomes" id="UP000244989">
    <property type="component" value="Unassembled WGS sequence"/>
</dbReference>
<dbReference type="KEGG" id="cyz:C3B44_00045"/>
<organism evidence="1 2">
    <name type="scientific">Corynebacterium yudongzhengii</name>
    <dbReference type="NCBI Taxonomy" id="2080740"/>
    <lineage>
        <taxon>Bacteria</taxon>
        <taxon>Bacillati</taxon>
        <taxon>Actinomycetota</taxon>
        <taxon>Actinomycetes</taxon>
        <taxon>Mycobacteriales</taxon>
        <taxon>Corynebacteriaceae</taxon>
        <taxon>Corynebacterium</taxon>
    </lineage>
</organism>
<reference evidence="2" key="1">
    <citation type="submission" date="2018-04" db="EMBL/GenBank/DDBJ databases">
        <authorList>
            <person name="Liu S."/>
            <person name="Wang Z."/>
            <person name="Li J."/>
        </authorList>
    </citation>
    <scope>NUCLEOTIDE SEQUENCE [LARGE SCALE GENOMIC DNA]</scope>
    <source>
        <strain evidence="2">2189</strain>
    </source>
</reference>
<keyword evidence="2" id="KW-1185">Reference proteome</keyword>